<proteinExistence type="predicted"/>
<organism evidence="1">
    <name type="scientific">marine sediment metagenome</name>
    <dbReference type="NCBI Taxonomy" id="412755"/>
    <lineage>
        <taxon>unclassified sequences</taxon>
        <taxon>metagenomes</taxon>
        <taxon>ecological metagenomes</taxon>
    </lineage>
</organism>
<protein>
    <submittedName>
        <fullName evidence="1">Uncharacterized protein</fullName>
    </submittedName>
</protein>
<gene>
    <name evidence="1" type="ORF">LCGC14_1249660</name>
</gene>
<evidence type="ECO:0000313" key="1">
    <source>
        <dbReference type="EMBL" id="KKM89347.1"/>
    </source>
</evidence>
<dbReference type="AlphaFoldDB" id="A0A0F9P7F5"/>
<accession>A0A0F9P7F5</accession>
<dbReference type="EMBL" id="LAZR01006830">
    <property type="protein sequence ID" value="KKM89347.1"/>
    <property type="molecule type" value="Genomic_DNA"/>
</dbReference>
<reference evidence="1" key="1">
    <citation type="journal article" date="2015" name="Nature">
        <title>Complex archaea that bridge the gap between prokaryotes and eukaryotes.</title>
        <authorList>
            <person name="Spang A."/>
            <person name="Saw J.H."/>
            <person name="Jorgensen S.L."/>
            <person name="Zaremba-Niedzwiedzka K."/>
            <person name="Martijn J."/>
            <person name="Lind A.E."/>
            <person name="van Eijk R."/>
            <person name="Schleper C."/>
            <person name="Guy L."/>
            <person name="Ettema T.J."/>
        </authorList>
    </citation>
    <scope>NUCLEOTIDE SEQUENCE</scope>
</reference>
<comment type="caution">
    <text evidence="1">The sequence shown here is derived from an EMBL/GenBank/DDBJ whole genome shotgun (WGS) entry which is preliminary data.</text>
</comment>
<sequence>MMFWLIIFIALWLVILPRLINRGRSTPGEFNRLARKIETEENKGNIEQLVVFHKQRLEAGANSQDSLERMMKDLEKLGEIEEESSKHS</sequence>
<name>A0A0F9P7F5_9ZZZZ</name>